<proteinExistence type="predicted"/>
<keyword evidence="2" id="KW-1185">Reference proteome</keyword>
<gene>
    <name evidence="1" type="ORF">Cylst_1822</name>
</gene>
<accession>K9WWD1</accession>
<sequence>MNYCPCCSTVLLQHIRTSGTYWFCRSCWQEMPVFLGNSSSSLSAAILEKMPKNSSKKNIVKILIT</sequence>
<dbReference type="AlphaFoldDB" id="K9WWD1"/>
<organism evidence="1 2">
    <name type="scientific">Cylindrospermum stagnale PCC 7417</name>
    <dbReference type="NCBI Taxonomy" id="56107"/>
    <lineage>
        <taxon>Bacteria</taxon>
        <taxon>Bacillati</taxon>
        <taxon>Cyanobacteriota</taxon>
        <taxon>Cyanophyceae</taxon>
        <taxon>Nostocales</taxon>
        <taxon>Nostocaceae</taxon>
        <taxon>Cylindrospermum</taxon>
    </lineage>
</organism>
<name>K9WWD1_9NOST</name>
<evidence type="ECO:0000313" key="1">
    <source>
        <dbReference type="EMBL" id="AFZ24081.1"/>
    </source>
</evidence>
<reference evidence="1 2" key="1">
    <citation type="submission" date="2012-06" db="EMBL/GenBank/DDBJ databases">
        <title>Finished chromosome of genome of Cylindrospermum stagnale PCC 7417.</title>
        <authorList>
            <consortium name="US DOE Joint Genome Institute"/>
            <person name="Gugger M."/>
            <person name="Coursin T."/>
            <person name="Rippka R."/>
            <person name="Tandeau De Marsac N."/>
            <person name="Huntemann M."/>
            <person name="Wei C.-L."/>
            <person name="Han J."/>
            <person name="Detter J.C."/>
            <person name="Han C."/>
            <person name="Tapia R."/>
            <person name="Chen A."/>
            <person name="Kyrpides N."/>
            <person name="Mavromatis K."/>
            <person name="Markowitz V."/>
            <person name="Szeto E."/>
            <person name="Ivanova N."/>
            <person name="Pagani I."/>
            <person name="Pati A."/>
            <person name="Goodwin L."/>
            <person name="Nordberg H.P."/>
            <person name="Cantor M.N."/>
            <person name="Hua S.X."/>
            <person name="Woyke T."/>
            <person name="Kerfeld C.A."/>
        </authorList>
    </citation>
    <scope>NUCLEOTIDE SEQUENCE [LARGE SCALE GENOMIC DNA]</scope>
    <source>
        <strain evidence="1 2">PCC 7417</strain>
    </source>
</reference>
<dbReference type="KEGG" id="csg:Cylst_1822"/>
<dbReference type="eggNOG" id="ENOG5033F6B">
    <property type="taxonomic scope" value="Bacteria"/>
</dbReference>
<dbReference type="Proteomes" id="UP000010475">
    <property type="component" value="Chromosome"/>
</dbReference>
<evidence type="ECO:0000313" key="2">
    <source>
        <dbReference type="Proteomes" id="UP000010475"/>
    </source>
</evidence>
<dbReference type="EMBL" id="CP003642">
    <property type="protein sequence ID" value="AFZ24081.1"/>
    <property type="molecule type" value="Genomic_DNA"/>
</dbReference>
<dbReference type="HOGENOM" id="CLU_192773_1_0_3"/>
<protein>
    <submittedName>
        <fullName evidence="1">Uncharacterized protein</fullName>
    </submittedName>
</protein>